<proteinExistence type="inferred from homology"/>
<dbReference type="GO" id="GO:0005737">
    <property type="term" value="C:cytoplasm"/>
    <property type="evidence" value="ECO:0007669"/>
    <property type="project" value="TreeGrafter"/>
</dbReference>
<keyword evidence="4" id="KW-0456">Lyase</keyword>
<dbReference type="InterPro" id="IPR018338">
    <property type="entry name" value="Carbonic_anhydrase_a-class_CS"/>
</dbReference>
<keyword evidence="3 4" id="KW-0862">Zinc</keyword>
<dbReference type="SMART" id="SM01057">
    <property type="entry name" value="Carb_anhydrase"/>
    <property type="match status" value="1"/>
</dbReference>
<dbReference type="Proteomes" id="UP001177023">
    <property type="component" value="Unassembled WGS sequence"/>
</dbReference>
<organism evidence="6 7">
    <name type="scientific">Mesorhabditis spiculigera</name>
    <dbReference type="NCBI Taxonomy" id="96644"/>
    <lineage>
        <taxon>Eukaryota</taxon>
        <taxon>Metazoa</taxon>
        <taxon>Ecdysozoa</taxon>
        <taxon>Nematoda</taxon>
        <taxon>Chromadorea</taxon>
        <taxon>Rhabditida</taxon>
        <taxon>Rhabditina</taxon>
        <taxon>Rhabditomorpha</taxon>
        <taxon>Rhabditoidea</taxon>
        <taxon>Rhabditidae</taxon>
        <taxon>Mesorhabditinae</taxon>
        <taxon>Mesorhabditis</taxon>
    </lineage>
</organism>
<comment type="cofactor">
    <cofactor evidence="4">
        <name>Zn(2+)</name>
        <dbReference type="ChEBI" id="CHEBI:29105"/>
    </cofactor>
</comment>
<gene>
    <name evidence="6" type="ORF">MSPICULIGERA_LOCUS23623</name>
</gene>
<dbReference type="Gene3D" id="3.10.200.10">
    <property type="entry name" value="Alpha carbonic anhydrase"/>
    <property type="match status" value="1"/>
</dbReference>
<evidence type="ECO:0000259" key="5">
    <source>
        <dbReference type="PROSITE" id="PS51144"/>
    </source>
</evidence>
<dbReference type="PANTHER" id="PTHR18952:SF124">
    <property type="entry name" value="CARBONIC ANHYDRASE 7"/>
    <property type="match status" value="1"/>
</dbReference>
<feature type="domain" description="Alpha-carbonic anhydrase" evidence="5">
    <location>
        <begin position="7"/>
        <end position="274"/>
    </location>
</feature>
<evidence type="ECO:0000256" key="4">
    <source>
        <dbReference type="RuleBase" id="RU367011"/>
    </source>
</evidence>
<dbReference type="GO" id="GO:0004089">
    <property type="term" value="F:carbonate dehydratase activity"/>
    <property type="evidence" value="ECO:0007669"/>
    <property type="project" value="UniProtKB-UniRule"/>
</dbReference>
<dbReference type="CDD" id="cd00326">
    <property type="entry name" value="alpha_CA"/>
    <property type="match status" value="1"/>
</dbReference>
<keyword evidence="2 4" id="KW-0479">Metal-binding</keyword>
<sequence length="274" mass="30637">MFAYFAAEFKYAEKGGRGQAKKATHKEGQIQRETRGETTCEDFGKRQSPINIECKKLLISTALRQNGGLKVSAPERSKFTLVIHEGGWRADFSDSHKIELTGPHLKNEYVLAQFHAHWAGSSDCGSEHLLDLKSFPAEVHFVFFATKYGDFDKAAEKPDGLAVLGVFLKEITASKDQIWQELGDAVAAALKNKTPKDCVLNLRKMLPETSSFCTYPGSLTTPPYLESVIWNICADAMNISAGQLELWRKIVSRNHRKIQLHNDRTVRASAKFSC</sequence>
<keyword evidence="7" id="KW-1185">Reference proteome</keyword>
<dbReference type="GO" id="GO:0008270">
    <property type="term" value="F:zinc ion binding"/>
    <property type="evidence" value="ECO:0007669"/>
    <property type="project" value="UniProtKB-UniRule"/>
</dbReference>
<evidence type="ECO:0000256" key="1">
    <source>
        <dbReference type="ARBA" id="ARBA00010718"/>
    </source>
</evidence>
<evidence type="ECO:0000313" key="7">
    <source>
        <dbReference type="Proteomes" id="UP001177023"/>
    </source>
</evidence>
<dbReference type="InterPro" id="IPR001148">
    <property type="entry name" value="CA_dom"/>
</dbReference>
<dbReference type="InterPro" id="IPR036398">
    <property type="entry name" value="CA_dom_sf"/>
</dbReference>
<dbReference type="AlphaFoldDB" id="A0AA36DFZ2"/>
<dbReference type="Pfam" id="PF00194">
    <property type="entry name" value="Carb_anhydrase"/>
    <property type="match status" value="1"/>
</dbReference>
<dbReference type="PROSITE" id="PS51144">
    <property type="entry name" value="ALPHA_CA_2"/>
    <property type="match status" value="1"/>
</dbReference>
<dbReference type="InterPro" id="IPR023561">
    <property type="entry name" value="Carbonic_anhydrase_a-class"/>
</dbReference>
<protein>
    <recommendedName>
        <fullName evidence="4">Carbonic anhydrase</fullName>
        <ecNumber evidence="4">4.2.1.1</ecNumber>
    </recommendedName>
</protein>
<feature type="non-terminal residue" evidence="6">
    <location>
        <position position="1"/>
    </location>
</feature>
<dbReference type="PROSITE" id="PS00162">
    <property type="entry name" value="ALPHA_CA_1"/>
    <property type="match status" value="1"/>
</dbReference>
<accession>A0AA36DFZ2</accession>
<reference evidence="6" key="1">
    <citation type="submission" date="2023-06" db="EMBL/GenBank/DDBJ databases">
        <authorList>
            <person name="Delattre M."/>
        </authorList>
    </citation>
    <scope>NUCLEOTIDE SEQUENCE</scope>
    <source>
        <strain evidence="6">AF72</strain>
    </source>
</reference>
<evidence type="ECO:0000256" key="2">
    <source>
        <dbReference type="ARBA" id="ARBA00022723"/>
    </source>
</evidence>
<comment type="catalytic activity">
    <reaction evidence="4">
        <text>hydrogencarbonate + H(+) = CO2 + H2O</text>
        <dbReference type="Rhea" id="RHEA:10748"/>
        <dbReference type="ChEBI" id="CHEBI:15377"/>
        <dbReference type="ChEBI" id="CHEBI:15378"/>
        <dbReference type="ChEBI" id="CHEBI:16526"/>
        <dbReference type="ChEBI" id="CHEBI:17544"/>
        <dbReference type="EC" id="4.2.1.1"/>
    </reaction>
</comment>
<dbReference type="PANTHER" id="PTHR18952">
    <property type="entry name" value="CARBONIC ANHYDRASE"/>
    <property type="match status" value="1"/>
</dbReference>
<dbReference type="SUPFAM" id="SSF51069">
    <property type="entry name" value="Carbonic anhydrase"/>
    <property type="match status" value="1"/>
</dbReference>
<evidence type="ECO:0000313" key="6">
    <source>
        <dbReference type="EMBL" id="CAJ0585610.1"/>
    </source>
</evidence>
<dbReference type="EC" id="4.2.1.1" evidence="4"/>
<comment type="similarity">
    <text evidence="1 4">Belongs to the alpha-carbonic anhydrase family.</text>
</comment>
<name>A0AA36DFZ2_9BILA</name>
<comment type="caution">
    <text evidence="6">The sequence shown here is derived from an EMBL/GenBank/DDBJ whole genome shotgun (WGS) entry which is preliminary data.</text>
</comment>
<comment type="function">
    <text evidence="4">Reversible hydration of carbon dioxide.</text>
</comment>
<evidence type="ECO:0000256" key="3">
    <source>
        <dbReference type="ARBA" id="ARBA00022833"/>
    </source>
</evidence>
<dbReference type="EMBL" id="CATQJA010002706">
    <property type="protein sequence ID" value="CAJ0585610.1"/>
    <property type="molecule type" value="Genomic_DNA"/>
</dbReference>